<evidence type="ECO:0000256" key="6">
    <source>
        <dbReference type="SAM" id="Phobius"/>
    </source>
</evidence>
<dbReference type="InterPro" id="IPR036259">
    <property type="entry name" value="MFS_trans_sf"/>
</dbReference>
<comment type="caution">
    <text evidence="8">The sequence shown here is derived from an EMBL/GenBank/DDBJ whole genome shotgun (WGS) entry which is preliminary data.</text>
</comment>
<evidence type="ECO:0000256" key="3">
    <source>
        <dbReference type="ARBA" id="ARBA00022989"/>
    </source>
</evidence>
<feature type="compositionally biased region" description="Basic and acidic residues" evidence="5">
    <location>
        <begin position="547"/>
        <end position="578"/>
    </location>
</feature>
<dbReference type="PROSITE" id="PS00216">
    <property type="entry name" value="SUGAR_TRANSPORT_1"/>
    <property type="match status" value="1"/>
</dbReference>
<accession>A0A016VXC6</accession>
<dbReference type="AlphaFoldDB" id="A0A016VXC6"/>
<keyword evidence="3 6" id="KW-1133">Transmembrane helix</keyword>
<feature type="compositionally biased region" description="Basic and acidic residues" evidence="5">
    <location>
        <begin position="628"/>
        <end position="658"/>
    </location>
</feature>
<feature type="compositionally biased region" description="Basic and acidic residues" evidence="5">
    <location>
        <begin position="586"/>
        <end position="616"/>
    </location>
</feature>
<dbReference type="Gene3D" id="1.20.1250.20">
    <property type="entry name" value="MFS general substrate transporter like domains"/>
    <property type="match status" value="1"/>
</dbReference>
<dbReference type="GO" id="GO:0022857">
    <property type="term" value="F:transmembrane transporter activity"/>
    <property type="evidence" value="ECO:0007669"/>
    <property type="project" value="InterPro"/>
</dbReference>
<dbReference type="OrthoDB" id="5804960at2759"/>
<evidence type="ECO:0000256" key="4">
    <source>
        <dbReference type="ARBA" id="ARBA00023136"/>
    </source>
</evidence>
<sequence length="658" mass="73341">MVQCSFGVSGAAIGPSKGCVRPCFHQVGHSSAKHGLSFSWIFFTYVFLYLRESLLAGRQPAYSDRTWRVDVIILLTYQLLQMYSSQQLYTIFLNYAPPVACFDDHCVKLKDKCYEPCPSCPDECPKNVSKEAREECKKGHEAYFLSPMMEYKLKCLPFTSSTSSAEVQYLGALVGNLFVGILADRFGRRRMLLISLTVGIPTLFFSAFLNGIGFFYFGRTLLGVTIAGTMAVGWAFCAELISPKHRFKLRTFTSWTNGRLLMVAITHLGGTWRISSYLHAAAALLPFMVVFFLPEPPMWLKKKELYEREEEARKRLDWINGLEPKEDSGGSKETAQKQKVARISFLRGLRDKDLRTSFLTLMVMWFCAGLSTYSIDLNGEDMTKNLWLGQYMNSLLASILRVIVGFADAKYKWLGRRKVYIISMGTCILASVALFVELLLNMKGQTIYFLTYLTAYNSIAISWEPNYMGAAELIPTELRATSTAFLNVVTRIANVFAARTVTLLKGGNEPAIMIVVLASNLLSFTVTFLFLKETKGVSLDKVGALQKDQKPRTPSVKEKSRSRSDRSTKGSKESKGSRESLVSKSGSKETTSEVKKEEPATGSKESAEKSDEKKESGGNLSPASKGSAESKPDKGSDEDVKKDEKKDSGSAEPLNEEK</sequence>
<keyword evidence="9" id="KW-1185">Reference proteome</keyword>
<feature type="transmembrane region" description="Helical" evidence="6">
    <location>
        <begin position="192"/>
        <end position="215"/>
    </location>
</feature>
<dbReference type="InterPro" id="IPR020846">
    <property type="entry name" value="MFS_dom"/>
</dbReference>
<dbReference type="SUPFAM" id="SSF103473">
    <property type="entry name" value="MFS general substrate transporter"/>
    <property type="match status" value="1"/>
</dbReference>
<feature type="transmembrane region" description="Helical" evidence="6">
    <location>
        <begin position="221"/>
        <end position="240"/>
    </location>
</feature>
<name>A0A016VXC6_9BILA</name>
<feature type="transmembrane region" description="Helical" evidence="6">
    <location>
        <begin position="276"/>
        <end position="293"/>
    </location>
</feature>
<reference evidence="9" key="1">
    <citation type="journal article" date="2015" name="Nat. Genet.">
        <title>The genome and transcriptome of the zoonotic hookworm Ancylostoma ceylanicum identify infection-specific gene families.</title>
        <authorList>
            <person name="Schwarz E.M."/>
            <person name="Hu Y."/>
            <person name="Antoshechkin I."/>
            <person name="Miller M.M."/>
            <person name="Sternberg P.W."/>
            <person name="Aroian R.V."/>
        </authorList>
    </citation>
    <scope>NUCLEOTIDE SEQUENCE</scope>
    <source>
        <strain evidence="9">HY135</strain>
    </source>
</reference>
<proteinExistence type="predicted"/>
<dbReference type="InterPro" id="IPR005829">
    <property type="entry name" value="Sugar_transporter_CS"/>
</dbReference>
<keyword evidence="4 6" id="KW-0472">Membrane</keyword>
<evidence type="ECO:0000256" key="2">
    <source>
        <dbReference type="ARBA" id="ARBA00022692"/>
    </source>
</evidence>
<evidence type="ECO:0000256" key="1">
    <source>
        <dbReference type="ARBA" id="ARBA00004141"/>
    </source>
</evidence>
<gene>
    <name evidence="8" type="primary">Acey_s0004.g2144</name>
    <name evidence="8" type="ORF">Y032_0004g2144</name>
</gene>
<dbReference type="PANTHER" id="PTHR24064">
    <property type="entry name" value="SOLUTE CARRIER FAMILY 22 MEMBER"/>
    <property type="match status" value="1"/>
</dbReference>
<feature type="transmembrane region" description="Helical" evidence="6">
    <location>
        <begin position="510"/>
        <end position="531"/>
    </location>
</feature>
<evidence type="ECO:0000259" key="7">
    <source>
        <dbReference type="PROSITE" id="PS50850"/>
    </source>
</evidence>
<comment type="subcellular location">
    <subcellularLocation>
        <location evidence="1">Membrane</location>
        <topology evidence="1">Multi-pass membrane protein</topology>
    </subcellularLocation>
</comment>
<dbReference type="EMBL" id="JARK01001340">
    <property type="protein sequence ID" value="EYC31423.1"/>
    <property type="molecule type" value="Genomic_DNA"/>
</dbReference>
<evidence type="ECO:0000256" key="5">
    <source>
        <dbReference type="SAM" id="MobiDB-lite"/>
    </source>
</evidence>
<feature type="transmembrane region" description="Helical" evidence="6">
    <location>
        <begin position="387"/>
        <end position="407"/>
    </location>
</feature>
<dbReference type="STRING" id="53326.A0A016VXC6"/>
<feature type="region of interest" description="Disordered" evidence="5">
    <location>
        <begin position="545"/>
        <end position="658"/>
    </location>
</feature>
<keyword evidence="2 6" id="KW-0812">Transmembrane</keyword>
<protein>
    <recommendedName>
        <fullName evidence="7">Major facilitator superfamily (MFS) profile domain-containing protein</fullName>
    </recommendedName>
</protein>
<feature type="transmembrane region" description="Helical" evidence="6">
    <location>
        <begin position="419"/>
        <end position="440"/>
    </location>
</feature>
<dbReference type="Pfam" id="PF00083">
    <property type="entry name" value="Sugar_tr"/>
    <property type="match status" value="1"/>
</dbReference>
<dbReference type="GO" id="GO:0016020">
    <property type="term" value="C:membrane"/>
    <property type="evidence" value="ECO:0007669"/>
    <property type="project" value="UniProtKB-SubCell"/>
</dbReference>
<evidence type="ECO:0000313" key="9">
    <source>
        <dbReference type="Proteomes" id="UP000024635"/>
    </source>
</evidence>
<feature type="transmembrane region" description="Helical" evidence="6">
    <location>
        <begin position="356"/>
        <end position="375"/>
    </location>
</feature>
<dbReference type="InterPro" id="IPR005828">
    <property type="entry name" value="MFS_sugar_transport-like"/>
</dbReference>
<dbReference type="Proteomes" id="UP000024635">
    <property type="component" value="Unassembled WGS sequence"/>
</dbReference>
<evidence type="ECO:0000313" key="8">
    <source>
        <dbReference type="EMBL" id="EYC31423.1"/>
    </source>
</evidence>
<feature type="domain" description="Major facilitator superfamily (MFS) profile" evidence="7">
    <location>
        <begin position="89"/>
        <end position="535"/>
    </location>
</feature>
<dbReference type="PROSITE" id="PS50850">
    <property type="entry name" value="MFS"/>
    <property type="match status" value="1"/>
</dbReference>
<organism evidence="8 9">
    <name type="scientific">Ancylostoma ceylanicum</name>
    <dbReference type="NCBI Taxonomy" id="53326"/>
    <lineage>
        <taxon>Eukaryota</taxon>
        <taxon>Metazoa</taxon>
        <taxon>Ecdysozoa</taxon>
        <taxon>Nematoda</taxon>
        <taxon>Chromadorea</taxon>
        <taxon>Rhabditida</taxon>
        <taxon>Rhabditina</taxon>
        <taxon>Rhabditomorpha</taxon>
        <taxon>Strongyloidea</taxon>
        <taxon>Ancylostomatidae</taxon>
        <taxon>Ancylostomatinae</taxon>
        <taxon>Ancylostoma</taxon>
    </lineage>
</organism>